<dbReference type="InterPro" id="IPR015655">
    <property type="entry name" value="PP2C"/>
</dbReference>
<dbReference type="PROSITE" id="PS01032">
    <property type="entry name" value="PPM_1"/>
    <property type="match status" value="1"/>
</dbReference>
<dbReference type="InterPro" id="IPR036457">
    <property type="entry name" value="PPM-type-like_dom_sf"/>
</dbReference>
<keyword evidence="15" id="KW-0812">Transmembrane</keyword>
<evidence type="ECO:0000256" key="5">
    <source>
        <dbReference type="ARBA" id="ARBA00013081"/>
    </source>
</evidence>
<dbReference type="GO" id="GO:0046872">
    <property type="term" value="F:metal ion binding"/>
    <property type="evidence" value="ECO:0007669"/>
    <property type="project" value="UniProtKB-KW"/>
</dbReference>
<evidence type="ECO:0000256" key="6">
    <source>
        <dbReference type="ARBA" id="ARBA00022723"/>
    </source>
</evidence>
<dbReference type="GO" id="GO:0016020">
    <property type="term" value="C:membrane"/>
    <property type="evidence" value="ECO:0007669"/>
    <property type="project" value="UniProtKB-SubCell"/>
</dbReference>
<keyword evidence="11" id="KW-0464">Manganese</keyword>
<dbReference type="eggNOG" id="KOG0698">
    <property type="taxonomic scope" value="Eukaryota"/>
</dbReference>
<evidence type="ECO:0000259" key="16">
    <source>
        <dbReference type="PROSITE" id="PS51746"/>
    </source>
</evidence>
<evidence type="ECO:0000256" key="10">
    <source>
        <dbReference type="ARBA" id="ARBA00023136"/>
    </source>
</evidence>
<evidence type="ECO:0000256" key="11">
    <source>
        <dbReference type="ARBA" id="ARBA00023211"/>
    </source>
</evidence>
<comment type="catalytic activity">
    <reaction evidence="13">
        <text>O-phospho-L-threonyl-[protein] + H2O = L-threonyl-[protein] + phosphate</text>
        <dbReference type="Rhea" id="RHEA:47004"/>
        <dbReference type="Rhea" id="RHEA-COMP:11060"/>
        <dbReference type="Rhea" id="RHEA-COMP:11605"/>
        <dbReference type="ChEBI" id="CHEBI:15377"/>
        <dbReference type="ChEBI" id="CHEBI:30013"/>
        <dbReference type="ChEBI" id="CHEBI:43474"/>
        <dbReference type="ChEBI" id="CHEBI:61977"/>
        <dbReference type="EC" id="3.1.3.16"/>
    </reaction>
</comment>
<comment type="similarity">
    <text evidence="4 14">Belongs to the PP2C family.</text>
</comment>
<dbReference type="PROSITE" id="PS51746">
    <property type="entry name" value="PPM_2"/>
    <property type="match status" value="1"/>
</dbReference>
<evidence type="ECO:0000256" key="12">
    <source>
        <dbReference type="ARBA" id="ARBA00047761"/>
    </source>
</evidence>
<protein>
    <recommendedName>
        <fullName evidence="5">protein-serine/threonine phosphatase</fullName>
        <ecNumber evidence="5">3.1.3.16</ecNumber>
    </recommendedName>
</protein>
<keyword evidence="18" id="KW-1185">Reference proteome</keyword>
<evidence type="ECO:0000256" key="1">
    <source>
        <dbReference type="ARBA" id="ARBA00001936"/>
    </source>
</evidence>
<keyword evidence="10 15" id="KW-0472">Membrane</keyword>
<feature type="transmembrane region" description="Helical" evidence="15">
    <location>
        <begin position="770"/>
        <end position="786"/>
    </location>
</feature>
<evidence type="ECO:0000256" key="3">
    <source>
        <dbReference type="ARBA" id="ARBA00004170"/>
    </source>
</evidence>
<dbReference type="Pfam" id="PF00481">
    <property type="entry name" value="PP2C"/>
    <property type="match status" value="1"/>
</dbReference>
<evidence type="ECO:0000256" key="2">
    <source>
        <dbReference type="ARBA" id="ARBA00001946"/>
    </source>
</evidence>
<feature type="transmembrane region" description="Helical" evidence="15">
    <location>
        <begin position="739"/>
        <end position="758"/>
    </location>
</feature>
<keyword evidence="17" id="KW-0560">Oxidoreductase</keyword>
<evidence type="ECO:0000256" key="4">
    <source>
        <dbReference type="ARBA" id="ARBA00006702"/>
    </source>
</evidence>
<comment type="cofactor">
    <cofactor evidence="2">
        <name>Mg(2+)</name>
        <dbReference type="ChEBI" id="CHEBI:18420"/>
    </cofactor>
</comment>
<dbReference type="CDD" id="cd00143">
    <property type="entry name" value="PP2Cc"/>
    <property type="match status" value="1"/>
</dbReference>
<evidence type="ECO:0000313" key="18">
    <source>
        <dbReference type="Proteomes" id="UP000008983"/>
    </source>
</evidence>
<comment type="catalytic activity">
    <reaction evidence="12">
        <text>O-phospho-L-seryl-[protein] + H2O = L-seryl-[protein] + phosphate</text>
        <dbReference type="Rhea" id="RHEA:20629"/>
        <dbReference type="Rhea" id="RHEA-COMP:9863"/>
        <dbReference type="Rhea" id="RHEA-COMP:11604"/>
        <dbReference type="ChEBI" id="CHEBI:15377"/>
        <dbReference type="ChEBI" id="CHEBI:29999"/>
        <dbReference type="ChEBI" id="CHEBI:43474"/>
        <dbReference type="ChEBI" id="CHEBI:83421"/>
        <dbReference type="EC" id="3.1.3.16"/>
    </reaction>
</comment>
<evidence type="ECO:0000256" key="13">
    <source>
        <dbReference type="ARBA" id="ARBA00048336"/>
    </source>
</evidence>
<dbReference type="PANTHER" id="PTHR13832">
    <property type="entry name" value="PROTEIN PHOSPHATASE 2C"/>
    <property type="match status" value="1"/>
</dbReference>
<comment type="cofactor">
    <cofactor evidence="1">
        <name>Mn(2+)</name>
        <dbReference type="ChEBI" id="CHEBI:29035"/>
    </cofactor>
</comment>
<evidence type="ECO:0000256" key="14">
    <source>
        <dbReference type="RuleBase" id="RU003465"/>
    </source>
</evidence>
<sequence length="803" mass="95229">MYINYKNNLQIYLSDFFQKLKFEQPPYLLYSIFLITDYLYLFIKNSFIKIYTINLKTIYTKTKLKLKKNLKFLFFDNNKKLSQKKKFNQKTNKKREIQKTNKKNIKCKSNSKYQKTIKIQIFYKTTVQIPKTLKQPNTNKPVEDFQILQRPLQQINPYKQKEHLLQQQNFSKPQTINNNKQNKTLATLTINYKKKVKYNIQILTLKFLTIKATAQPTINRKSSPYIIIAAVFFLENNNNPHQQYQIDSSKISSRSYGIIKAYAANTNNGIFRNYNEDRVSIILSVSKPSNKQTEYWAKTSFFAIYDGHGGSNCADYLRDNLHLFIIKDDFFPENPIEAIKRGIYYAEQSFLKMAEETNDRSGSCAIILLIMDDMAYVANIGDSRAILSMKNGQIISNLSQDHKPEFEKERIEAAGGNIYYNYNCGLLQGMQIQPPCRVFPGKLSVSRTIGDIQAKNVLLGGNPNVIISNPDIKQLKITNEHDFILLGCDGIFDRINSQNVANIFWNSINEQKLEPDFHKQCGKCIEQVMIESFDRKSFDNITLVAISFENLNNYFNQLQQIQQQQQQLQIKSQININNHNFNNYQQYQSLPQKSSDNKVQQKIIIQHQIHLRIMFKNLLQILLLQVVVLKVFYKEVKNIIKTNNNIFMVNNIRYCNNKFNKNNQSKLKIKNMIIYQIIFKIFKVKNNIYYILVKIFILIIYIYIFIFYLFYIIFILHLYYNIIYYIQQQIIHIILNLKYILKTTYQFYNITLFIYLFLQKIIKDIIQNQSILRILIFIFFIPQFFFKKKKKKKTKKIFKFFLV</sequence>
<keyword evidence="7 14" id="KW-0378">Hydrolase</keyword>
<evidence type="ECO:0000256" key="8">
    <source>
        <dbReference type="ARBA" id="ARBA00022842"/>
    </source>
</evidence>
<dbReference type="InterPro" id="IPR001932">
    <property type="entry name" value="PPM-type_phosphatase-like_dom"/>
</dbReference>
<dbReference type="GO" id="GO:0016491">
    <property type="term" value="F:oxidoreductase activity"/>
    <property type="evidence" value="ECO:0007669"/>
    <property type="project" value="UniProtKB-KW"/>
</dbReference>
<evidence type="ECO:0000313" key="17">
    <source>
        <dbReference type="EMBL" id="EGR29805.1"/>
    </source>
</evidence>
<feature type="domain" description="PPM-type phosphatase" evidence="16">
    <location>
        <begin position="261"/>
        <end position="548"/>
    </location>
</feature>
<dbReference type="EC" id="3.1.3.16" evidence="5"/>
<gene>
    <name evidence="17" type="ORF">IMG5_148330</name>
</gene>
<dbReference type="GeneID" id="14905916"/>
<evidence type="ECO:0000256" key="7">
    <source>
        <dbReference type="ARBA" id="ARBA00022801"/>
    </source>
</evidence>
<reference evidence="17 18" key="1">
    <citation type="submission" date="2011-07" db="EMBL/GenBank/DDBJ databases">
        <authorList>
            <person name="Coyne R."/>
            <person name="Brami D."/>
            <person name="Johnson J."/>
            <person name="Hostetler J."/>
            <person name="Hannick L."/>
            <person name="Clark T."/>
            <person name="Cassidy-Hanley D."/>
            <person name="Inman J."/>
        </authorList>
    </citation>
    <scope>NUCLEOTIDE SEQUENCE [LARGE SCALE GENOMIC DNA]</scope>
    <source>
        <strain evidence="17 18">G5</strain>
    </source>
</reference>
<keyword evidence="6" id="KW-0479">Metal-binding</keyword>
<evidence type="ECO:0000256" key="9">
    <source>
        <dbReference type="ARBA" id="ARBA00022912"/>
    </source>
</evidence>
<dbReference type="PANTHER" id="PTHR13832:SF803">
    <property type="entry name" value="PROTEIN PHOSPHATASE 1G"/>
    <property type="match status" value="1"/>
</dbReference>
<dbReference type="GO" id="GO:0004722">
    <property type="term" value="F:protein serine/threonine phosphatase activity"/>
    <property type="evidence" value="ECO:0007669"/>
    <property type="project" value="UniProtKB-EC"/>
</dbReference>
<keyword evidence="9 14" id="KW-0904">Protein phosphatase</keyword>
<dbReference type="AlphaFoldDB" id="G0QYA1"/>
<organism evidence="17 18">
    <name type="scientific">Ichthyophthirius multifiliis</name>
    <name type="common">White spot disease agent</name>
    <name type="synonym">Ich</name>
    <dbReference type="NCBI Taxonomy" id="5932"/>
    <lineage>
        <taxon>Eukaryota</taxon>
        <taxon>Sar</taxon>
        <taxon>Alveolata</taxon>
        <taxon>Ciliophora</taxon>
        <taxon>Intramacronucleata</taxon>
        <taxon>Oligohymenophorea</taxon>
        <taxon>Hymenostomatida</taxon>
        <taxon>Ophryoglenina</taxon>
        <taxon>Ichthyophthirius</taxon>
    </lineage>
</organism>
<dbReference type="STRING" id="857967.G0QYA1"/>
<dbReference type="InParanoid" id="G0QYA1"/>
<dbReference type="OMA" id="HTIKILM"/>
<dbReference type="RefSeq" id="XP_004031041.1">
    <property type="nucleotide sequence ID" value="XM_004030993.1"/>
</dbReference>
<evidence type="ECO:0000256" key="15">
    <source>
        <dbReference type="SAM" id="Phobius"/>
    </source>
</evidence>
<keyword evidence="15" id="KW-1133">Transmembrane helix</keyword>
<dbReference type="SMART" id="SM00332">
    <property type="entry name" value="PP2Cc"/>
    <property type="match status" value="1"/>
</dbReference>
<dbReference type="InterPro" id="IPR000222">
    <property type="entry name" value="PP2C_BS"/>
</dbReference>
<feature type="transmembrane region" description="Helical" evidence="15">
    <location>
        <begin position="27"/>
        <end position="43"/>
    </location>
</feature>
<name>G0QYA1_ICHMU</name>
<accession>G0QYA1</accession>
<dbReference type="Gene3D" id="3.60.40.10">
    <property type="entry name" value="PPM-type phosphatase domain"/>
    <property type="match status" value="1"/>
</dbReference>
<keyword evidence="8" id="KW-0460">Magnesium</keyword>
<dbReference type="OrthoDB" id="10264738at2759"/>
<comment type="subcellular location">
    <subcellularLocation>
        <location evidence="3">Membrane</location>
        <topology evidence="3">Peripheral membrane protein</topology>
    </subcellularLocation>
</comment>
<proteinExistence type="inferred from homology"/>
<dbReference type="Proteomes" id="UP000008983">
    <property type="component" value="Unassembled WGS sequence"/>
</dbReference>
<dbReference type="SUPFAM" id="SSF81606">
    <property type="entry name" value="PP2C-like"/>
    <property type="match status" value="1"/>
</dbReference>
<dbReference type="EMBL" id="GL984105">
    <property type="protein sequence ID" value="EGR29805.1"/>
    <property type="molecule type" value="Genomic_DNA"/>
</dbReference>